<evidence type="ECO:0000256" key="2">
    <source>
        <dbReference type="ARBA" id="ARBA00022801"/>
    </source>
</evidence>
<dbReference type="SUPFAM" id="SSF52540">
    <property type="entry name" value="P-loop containing nucleoside triphosphate hydrolases"/>
    <property type="match status" value="1"/>
</dbReference>
<name>A0A3P3ZQN2_9ZZZZ</name>
<reference evidence="9" key="1">
    <citation type="submission" date="2018-10" db="EMBL/GenBank/DDBJ databases">
        <authorList>
            <person name="Plewniak F."/>
        </authorList>
    </citation>
    <scope>NUCLEOTIDE SEQUENCE</scope>
</reference>
<dbReference type="GO" id="GO:0003676">
    <property type="term" value="F:nucleic acid binding"/>
    <property type="evidence" value="ECO:0007669"/>
    <property type="project" value="InterPro"/>
</dbReference>
<protein>
    <submittedName>
        <fullName evidence="9">ATP-dependent RNA helicase RhlE</fullName>
        <ecNumber evidence="9">3.6.4.13</ecNumber>
    </submittedName>
</protein>
<dbReference type="GO" id="GO:0003724">
    <property type="term" value="F:RNA helicase activity"/>
    <property type="evidence" value="ECO:0007669"/>
    <property type="project" value="UniProtKB-EC"/>
</dbReference>
<dbReference type="GO" id="GO:0016787">
    <property type="term" value="F:hydrolase activity"/>
    <property type="evidence" value="ECO:0007669"/>
    <property type="project" value="UniProtKB-KW"/>
</dbReference>
<evidence type="ECO:0000313" key="9">
    <source>
        <dbReference type="EMBL" id="VAY89208.1"/>
    </source>
</evidence>
<dbReference type="GO" id="GO:0005524">
    <property type="term" value="F:ATP binding"/>
    <property type="evidence" value="ECO:0007669"/>
    <property type="project" value="UniProtKB-KW"/>
</dbReference>
<organism evidence="9">
    <name type="scientific">mine drainage metagenome</name>
    <dbReference type="NCBI Taxonomy" id="410659"/>
    <lineage>
        <taxon>unclassified sequences</taxon>
        <taxon>metagenomes</taxon>
        <taxon>ecological metagenomes</taxon>
    </lineage>
</organism>
<dbReference type="Pfam" id="PF00270">
    <property type="entry name" value="DEAD"/>
    <property type="match status" value="1"/>
</dbReference>
<evidence type="ECO:0000256" key="1">
    <source>
        <dbReference type="ARBA" id="ARBA00022741"/>
    </source>
</evidence>
<feature type="region of interest" description="Disordered" evidence="5">
    <location>
        <begin position="377"/>
        <end position="435"/>
    </location>
</feature>
<dbReference type="PROSITE" id="PS51194">
    <property type="entry name" value="HELICASE_CTER"/>
    <property type="match status" value="1"/>
</dbReference>
<keyword evidence="4" id="KW-0067">ATP-binding</keyword>
<dbReference type="AlphaFoldDB" id="A0A3P3ZQN2"/>
<dbReference type="InterPro" id="IPR027417">
    <property type="entry name" value="P-loop_NTPase"/>
</dbReference>
<feature type="domain" description="Helicase ATP-binding" evidence="6">
    <location>
        <begin position="36"/>
        <end position="210"/>
    </location>
</feature>
<sequence length="435" mass="47703">MTTPMLFEHLNLDPRLLSAVTEAGYTVPTPVQAQAIPALLTGSDLMVTSRTGSGKTAAFMLPALHRLATRPLSGKGPRLLILSPTRELASQITEAAKIYGKNLKQVRTVTLLGGTPYPVQNRNLARPYDILVATPGRLLDQMDSRRVDLSQVEMLVLDEADRMLDMGFIDDVKRIASATPITRQTLMFSATFDKPIARLAETLLREPVRIEATSLKAAHENIDQRLHYVDNLAHKNRLLAHLLADVDLNQAIIFTATKRDADLLADDLSGQGHSAAALHGDMHQGARNRTLDGLRHGRLRVLVATDVAARGIDVPGISHVINYDLPKVAEDYVHRIGRTGRAGNKGIAISLASSRDLQQLQRIERFTGKSIDVHTIAGFEPRMPIRPPSRSAARPGPSGGKGRSNPAQDRPQHREAHTPWSEQRQTKAPIRKRAG</sequence>
<feature type="domain" description="DEAD-box RNA helicase Q" evidence="8">
    <location>
        <begin position="5"/>
        <end position="33"/>
    </location>
</feature>
<evidence type="ECO:0000256" key="3">
    <source>
        <dbReference type="ARBA" id="ARBA00022806"/>
    </source>
</evidence>
<dbReference type="InterPro" id="IPR014001">
    <property type="entry name" value="Helicase_ATP-bd"/>
</dbReference>
<dbReference type="PROSITE" id="PS51192">
    <property type="entry name" value="HELICASE_ATP_BIND_1"/>
    <property type="match status" value="1"/>
</dbReference>
<dbReference type="Pfam" id="PF00271">
    <property type="entry name" value="Helicase_C"/>
    <property type="match status" value="1"/>
</dbReference>
<keyword evidence="2 9" id="KW-0378">Hydrolase</keyword>
<keyword evidence="1" id="KW-0547">Nucleotide-binding</keyword>
<dbReference type="InterPro" id="IPR000629">
    <property type="entry name" value="RNA-helicase_DEAD-box_CS"/>
</dbReference>
<dbReference type="PANTHER" id="PTHR47959:SF17">
    <property type="entry name" value="ATP-DEPENDENT RNA HELICASE DEAD BOX FAMILY"/>
    <property type="match status" value="1"/>
</dbReference>
<dbReference type="PROSITE" id="PS00039">
    <property type="entry name" value="DEAD_ATP_HELICASE"/>
    <property type="match status" value="1"/>
</dbReference>
<dbReference type="EC" id="3.6.4.13" evidence="9"/>
<dbReference type="PROSITE" id="PS51195">
    <property type="entry name" value="Q_MOTIF"/>
    <property type="match status" value="1"/>
</dbReference>
<accession>A0A3P3ZQN2</accession>
<proteinExistence type="predicted"/>
<gene>
    <name evidence="9" type="primary">rhlE</name>
    <name evidence="9" type="ORF">CARN8_580003</name>
</gene>
<evidence type="ECO:0000256" key="4">
    <source>
        <dbReference type="ARBA" id="ARBA00022840"/>
    </source>
</evidence>
<dbReference type="CDD" id="cd18787">
    <property type="entry name" value="SF2_C_DEAD"/>
    <property type="match status" value="1"/>
</dbReference>
<dbReference type="EMBL" id="UOYP01000534">
    <property type="protein sequence ID" value="VAY89208.1"/>
    <property type="molecule type" value="Genomic_DNA"/>
</dbReference>
<feature type="domain" description="Helicase C-terminal" evidence="7">
    <location>
        <begin position="238"/>
        <end position="382"/>
    </location>
</feature>
<dbReference type="Gene3D" id="3.40.50.300">
    <property type="entry name" value="P-loop containing nucleotide triphosphate hydrolases"/>
    <property type="match status" value="2"/>
</dbReference>
<evidence type="ECO:0000259" key="7">
    <source>
        <dbReference type="PROSITE" id="PS51194"/>
    </source>
</evidence>
<evidence type="ECO:0000256" key="5">
    <source>
        <dbReference type="SAM" id="MobiDB-lite"/>
    </source>
</evidence>
<dbReference type="InterPro" id="IPR050079">
    <property type="entry name" value="DEAD_box_RNA_helicase"/>
</dbReference>
<evidence type="ECO:0000259" key="8">
    <source>
        <dbReference type="PROSITE" id="PS51195"/>
    </source>
</evidence>
<dbReference type="InterPro" id="IPR014014">
    <property type="entry name" value="RNA_helicase_DEAD_Q_motif"/>
</dbReference>
<dbReference type="InterPro" id="IPR011545">
    <property type="entry name" value="DEAD/DEAH_box_helicase_dom"/>
</dbReference>
<dbReference type="InterPro" id="IPR001650">
    <property type="entry name" value="Helicase_C-like"/>
</dbReference>
<dbReference type="PANTHER" id="PTHR47959">
    <property type="entry name" value="ATP-DEPENDENT RNA HELICASE RHLE-RELATED"/>
    <property type="match status" value="1"/>
</dbReference>
<evidence type="ECO:0000259" key="6">
    <source>
        <dbReference type="PROSITE" id="PS51192"/>
    </source>
</evidence>
<dbReference type="GO" id="GO:0005829">
    <property type="term" value="C:cytosol"/>
    <property type="evidence" value="ECO:0007669"/>
    <property type="project" value="TreeGrafter"/>
</dbReference>
<dbReference type="CDD" id="cd00268">
    <property type="entry name" value="DEADc"/>
    <property type="match status" value="1"/>
</dbReference>
<dbReference type="SMART" id="SM00487">
    <property type="entry name" value="DEXDc"/>
    <property type="match status" value="1"/>
</dbReference>
<dbReference type="InterPro" id="IPR044742">
    <property type="entry name" value="DEAD/DEAH_RhlB"/>
</dbReference>
<keyword evidence="3 9" id="KW-0347">Helicase</keyword>
<dbReference type="SMART" id="SM00490">
    <property type="entry name" value="HELICc"/>
    <property type="match status" value="1"/>
</dbReference>